<keyword evidence="2 4" id="KW-0378">Hydrolase</keyword>
<dbReference type="Gene3D" id="3.40.50.1820">
    <property type="entry name" value="alpha/beta hydrolase"/>
    <property type="match status" value="1"/>
</dbReference>
<evidence type="ECO:0000256" key="1">
    <source>
        <dbReference type="ARBA" id="ARBA00008645"/>
    </source>
</evidence>
<evidence type="ECO:0000313" key="4">
    <source>
        <dbReference type="EMBL" id="SNR93448.1"/>
    </source>
</evidence>
<evidence type="ECO:0000313" key="5">
    <source>
        <dbReference type="Proteomes" id="UP000242915"/>
    </source>
</evidence>
<feature type="domain" description="AB hydrolase-1" evidence="3">
    <location>
        <begin position="28"/>
        <end position="155"/>
    </location>
</feature>
<organism evidence="4 5">
    <name type="scientific">Pseudomonas segetis</name>
    <dbReference type="NCBI Taxonomy" id="298908"/>
    <lineage>
        <taxon>Bacteria</taxon>
        <taxon>Pseudomonadati</taxon>
        <taxon>Pseudomonadota</taxon>
        <taxon>Gammaproteobacteria</taxon>
        <taxon>Pseudomonadales</taxon>
        <taxon>Pseudomonadaceae</taxon>
        <taxon>Pseudomonas</taxon>
    </lineage>
</organism>
<dbReference type="Proteomes" id="UP000242915">
    <property type="component" value="Unassembled WGS sequence"/>
</dbReference>
<dbReference type="InterPro" id="IPR000073">
    <property type="entry name" value="AB_hydrolase_1"/>
</dbReference>
<reference evidence="5" key="1">
    <citation type="submission" date="2017-06" db="EMBL/GenBank/DDBJ databases">
        <authorList>
            <person name="Varghese N."/>
            <person name="Submissions S."/>
        </authorList>
    </citation>
    <scope>NUCLEOTIDE SEQUENCE [LARGE SCALE GENOMIC DNA]</scope>
    <source>
        <strain evidence="5">CIP 108523</strain>
    </source>
</reference>
<dbReference type="Pfam" id="PF00561">
    <property type="entry name" value="Abhydrolase_1"/>
    <property type="match status" value="1"/>
</dbReference>
<dbReference type="PRINTS" id="PR00111">
    <property type="entry name" value="ABHYDROLASE"/>
</dbReference>
<name>A0A239AEJ5_9PSED</name>
<protein>
    <submittedName>
        <fullName evidence="4">Epoxide hydrolase. Serine peptidase. MEROPS family S33</fullName>
    </submittedName>
</protein>
<proteinExistence type="inferred from homology"/>
<keyword evidence="5" id="KW-1185">Reference proteome</keyword>
<dbReference type="PANTHER" id="PTHR43798">
    <property type="entry name" value="MONOACYLGLYCEROL LIPASE"/>
    <property type="match status" value="1"/>
</dbReference>
<dbReference type="AlphaFoldDB" id="A0A239AEJ5"/>
<dbReference type="PANTHER" id="PTHR43798:SF14">
    <property type="entry name" value="SERINE HYDROLASE-LIKE PROTEIN DDB_G0286239"/>
    <property type="match status" value="1"/>
</dbReference>
<accession>A0A239AEJ5</accession>
<evidence type="ECO:0000256" key="2">
    <source>
        <dbReference type="ARBA" id="ARBA00022801"/>
    </source>
</evidence>
<dbReference type="EMBL" id="FZOG01000001">
    <property type="protein sequence ID" value="SNR93448.1"/>
    <property type="molecule type" value="Genomic_DNA"/>
</dbReference>
<comment type="similarity">
    <text evidence="1">Belongs to the AB hydrolase superfamily.</text>
</comment>
<dbReference type="SUPFAM" id="SSF53474">
    <property type="entry name" value="alpha/beta-Hydrolases"/>
    <property type="match status" value="1"/>
</dbReference>
<dbReference type="GO" id="GO:0016020">
    <property type="term" value="C:membrane"/>
    <property type="evidence" value="ECO:0007669"/>
    <property type="project" value="TreeGrafter"/>
</dbReference>
<dbReference type="InterPro" id="IPR029058">
    <property type="entry name" value="AB_hydrolase_fold"/>
</dbReference>
<dbReference type="GO" id="GO:0016787">
    <property type="term" value="F:hydrolase activity"/>
    <property type="evidence" value="ECO:0007669"/>
    <property type="project" value="UniProtKB-KW"/>
</dbReference>
<dbReference type="InterPro" id="IPR050266">
    <property type="entry name" value="AB_hydrolase_sf"/>
</dbReference>
<gene>
    <name evidence="4" type="ORF">SAMN05216255_1093</name>
</gene>
<evidence type="ECO:0000259" key="3">
    <source>
        <dbReference type="Pfam" id="PF00561"/>
    </source>
</evidence>
<sequence length="289" mass="31329">MSSNIQELRLRLPHIELAAQVYGPTDGKPVLALHGWLDNAATFARLAPKLEGLRIVALDLAGHGLSGHRPGGVSYAIWDYVYDVLAAAEFLEWETFSIIGHSMGAIVGVLLAGALPERIERLALIDGVTPHTLEAEAAPQRFGDALMAQMQLAKKRKTVHPEFRRAVEMRMNGMTSVSLEAAQLLAARGLIEVAGGYSWSADSRLTLPSKLLLTQAQAMAFAKRVACPVSLVVAEQGILLGKAKATYDKVMSELDFEVTQLPGGHHLHLDDERGAQLVADCFNRFMLSS</sequence>
<dbReference type="RefSeq" id="WP_089359018.1">
    <property type="nucleotide sequence ID" value="NZ_FZOG01000001.1"/>
</dbReference>